<sequence length="201" mass="22471">MDKFLYKPSAAGRDMLREENLTYDDYASWDDGNRYELVDGRLELMSPGPNTAHQWISMEILKRITQTCSNEAVILAAPLDVILSPREVRQPDLVVVLRQNLHIVTKRGIEGAPDIVAEILSPSTAKRDKIGKMRAYAAYGIPEYWIVDPAACVLDQYMLAADGKYELSNVYAGEEPVVSPRLPCLAFAMQEIADSLPEALR</sequence>
<protein>
    <submittedName>
        <fullName evidence="2">Uma2 family endonuclease</fullName>
    </submittedName>
</protein>
<dbReference type="GO" id="GO:0004519">
    <property type="term" value="F:endonuclease activity"/>
    <property type="evidence" value="ECO:0007669"/>
    <property type="project" value="UniProtKB-KW"/>
</dbReference>
<evidence type="ECO:0000259" key="1">
    <source>
        <dbReference type="Pfam" id="PF05685"/>
    </source>
</evidence>
<dbReference type="EMBL" id="VCIW01000008">
    <property type="protein sequence ID" value="TLS51640.1"/>
    <property type="molecule type" value="Genomic_DNA"/>
</dbReference>
<feature type="domain" description="Putative restriction endonuclease" evidence="1">
    <location>
        <begin position="24"/>
        <end position="185"/>
    </location>
</feature>
<organism evidence="2 3">
    <name type="scientific">Paenibacillus antri</name>
    <dbReference type="NCBI Taxonomy" id="2582848"/>
    <lineage>
        <taxon>Bacteria</taxon>
        <taxon>Bacillati</taxon>
        <taxon>Bacillota</taxon>
        <taxon>Bacilli</taxon>
        <taxon>Bacillales</taxon>
        <taxon>Paenibacillaceae</taxon>
        <taxon>Paenibacillus</taxon>
    </lineage>
</organism>
<accession>A0A5R9GC47</accession>
<keyword evidence="2" id="KW-0378">Hydrolase</keyword>
<dbReference type="RefSeq" id="WP_138194866.1">
    <property type="nucleotide sequence ID" value="NZ_VCIW01000008.1"/>
</dbReference>
<keyword evidence="3" id="KW-1185">Reference proteome</keyword>
<dbReference type="InterPro" id="IPR012296">
    <property type="entry name" value="Nuclease_put_TT1808"/>
</dbReference>
<dbReference type="PANTHER" id="PTHR34107">
    <property type="entry name" value="SLL0198 PROTEIN-RELATED"/>
    <property type="match status" value="1"/>
</dbReference>
<evidence type="ECO:0000313" key="3">
    <source>
        <dbReference type="Proteomes" id="UP000309676"/>
    </source>
</evidence>
<gene>
    <name evidence="2" type="ORF">FE782_14135</name>
</gene>
<dbReference type="AlphaFoldDB" id="A0A5R9GC47"/>
<dbReference type="Pfam" id="PF05685">
    <property type="entry name" value="Uma2"/>
    <property type="match status" value="1"/>
</dbReference>
<dbReference type="InterPro" id="IPR008538">
    <property type="entry name" value="Uma2"/>
</dbReference>
<dbReference type="Proteomes" id="UP000309676">
    <property type="component" value="Unassembled WGS sequence"/>
</dbReference>
<dbReference type="CDD" id="cd06260">
    <property type="entry name" value="DUF820-like"/>
    <property type="match status" value="1"/>
</dbReference>
<dbReference type="OrthoDB" id="9808428at2"/>
<dbReference type="PANTHER" id="PTHR34107:SF4">
    <property type="entry name" value="SLL1222 PROTEIN"/>
    <property type="match status" value="1"/>
</dbReference>
<dbReference type="Gene3D" id="3.90.1570.10">
    <property type="entry name" value="tt1808, chain A"/>
    <property type="match status" value="1"/>
</dbReference>
<keyword evidence="2" id="KW-0255">Endonuclease</keyword>
<dbReference type="InterPro" id="IPR011335">
    <property type="entry name" value="Restrct_endonuc-II-like"/>
</dbReference>
<dbReference type="SUPFAM" id="SSF52980">
    <property type="entry name" value="Restriction endonuclease-like"/>
    <property type="match status" value="1"/>
</dbReference>
<proteinExistence type="predicted"/>
<evidence type="ECO:0000313" key="2">
    <source>
        <dbReference type="EMBL" id="TLS51640.1"/>
    </source>
</evidence>
<name>A0A5R9GC47_9BACL</name>
<keyword evidence="2" id="KW-0540">Nuclease</keyword>
<comment type="caution">
    <text evidence="2">The sequence shown here is derived from an EMBL/GenBank/DDBJ whole genome shotgun (WGS) entry which is preliminary data.</text>
</comment>
<reference evidence="2 3" key="1">
    <citation type="submission" date="2019-05" db="EMBL/GenBank/DDBJ databases">
        <authorList>
            <person name="Narsing Rao M.P."/>
            <person name="Li W.J."/>
        </authorList>
    </citation>
    <scope>NUCLEOTIDE SEQUENCE [LARGE SCALE GENOMIC DNA]</scope>
    <source>
        <strain evidence="2 3">SYSU_K30003</strain>
    </source>
</reference>